<keyword evidence="2" id="KW-1185">Reference proteome</keyword>
<gene>
    <name evidence="1" type="ORF">BSTOLATCC_MIC38539</name>
</gene>
<proteinExistence type="predicted"/>
<protein>
    <submittedName>
        <fullName evidence="1">Uncharacterized protein</fullName>
    </submittedName>
</protein>
<organism evidence="1 2">
    <name type="scientific">Blepharisma stoltei</name>
    <dbReference type="NCBI Taxonomy" id="1481888"/>
    <lineage>
        <taxon>Eukaryota</taxon>
        <taxon>Sar</taxon>
        <taxon>Alveolata</taxon>
        <taxon>Ciliophora</taxon>
        <taxon>Postciliodesmatophora</taxon>
        <taxon>Heterotrichea</taxon>
        <taxon>Heterotrichida</taxon>
        <taxon>Blepharismidae</taxon>
        <taxon>Blepharisma</taxon>
    </lineage>
</organism>
<dbReference type="EMBL" id="CAJZBQ010000038">
    <property type="protein sequence ID" value="CAG9325276.1"/>
    <property type="molecule type" value="Genomic_DNA"/>
</dbReference>
<evidence type="ECO:0000313" key="2">
    <source>
        <dbReference type="Proteomes" id="UP001162131"/>
    </source>
</evidence>
<dbReference type="AlphaFoldDB" id="A0AAU9JU87"/>
<name>A0AAU9JU87_9CILI</name>
<evidence type="ECO:0000313" key="1">
    <source>
        <dbReference type="EMBL" id="CAG9325276.1"/>
    </source>
</evidence>
<comment type="caution">
    <text evidence="1">The sequence shown here is derived from an EMBL/GenBank/DDBJ whole genome shotgun (WGS) entry which is preliminary data.</text>
</comment>
<reference evidence="1" key="1">
    <citation type="submission" date="2021-09" db="EMBL/GenBank/DDBJ databases">
        <authorList>
            <consortium name="AG Swart"/>
            <person name="Singh M."/>
            <person name="Singh A."/>
            <person name="Seah K."/>
            <person name="Emmerich C."/>
        </authorList>
    </citation>
    <scope>NUCLEOTIDE SEQUENCE</scope>
    <source>
        <strain evidence="1">ATCC30299</strain>
    </source>
</reference>
<sequence length="68" mass="7722">MKKKLGSMSFAPSGKEETRIFFPSALWLSAKQLCLAAVRVSILDSYSYAYVTFFDSDWNEVRNTDFVG</sequence>
<accession>A0AAU9JU87</accession>
<dbReference type="Proteomes" id="UP001162131">
    <property type="component" value="Unassembled WGS sequence"/>
</dbReference>